<dbReference type="InterPro" id="IPR050834">
    <property type="entry name" value="Glycosyltransf_2"/>
</dbReference>
<gene>
    <name evidence="5" type="ORF">GN277_26260</name>
</gene>
<accession>A0A7X3SLR0</accession>
<organism evidence="5 6">
    <name type="scientific">Sporofaciens musculi</name>
    <dbReference type="NCBI Taxonomy" id="2681861"/>
    <lineage>
        <taxon>Bacteria</taxon>
        <taxon>Bacillati</taxon>
        <taxon>Bacillota</taxon>
        <taxon>Clostridia</taxon>
        <taxon>Lachnospirales</taxon>
        <taxon>Lachnospiraceae</taxon>
        <taxon>Sporofaciens</taxon>
    </lineage>
</organism>
<comment type="similarity">
    <text evidence="1">Belongs to the glycosyltransferase 2 family.</text>
</comment>
<evidence type="ECO:0000256" key="3">
    <source>
        <dbReference type="ARBA" id="ARBA00022679"/>
    </source>
</evidence>
<dbReference type="RefSeq" id="WP_159755719.1">
    <property type="nucleotide sequence ID" value="NZ_WUQX01000001.1"/>
</dbReference>
<dbReference type="Pfam" id="PF00535">
    <property type="entry name" value="Glycos_transf_2"/>
    <property type="match status" value="1"/>
</dbReference>
<dbReference type="InterPro" id="IPR001173">
    <property type="entry name" value="Glyco_trans_2-like"/>
</dbReference>
<evidence type="ECO:0000259" key="4">
    <source>
        <dbReference type="Pfam" id="PF00535"/>
    </source>
</evidence>
<dbReference type="Proteomes" id="UP000460412">
    <property type="component" value="Unassembled WGS sequence"/>
</dbReference>
<sequence length="245" mass="28526">MSVYVKENPYYLKQSIDSMLNQTIQTNDFVIVEDGILTKKLQMILDKYADDYPFIHLIKRNENSGLGAALNVGIKYCKNELVARMDSDDISHKLRCEKQLREFNIDNNLGIVGTDIARFSGEIDNILSIKRMPQTCMDIYQFGKQRNPFNHPSVMFKKSIIIENGGYPESIRGEDFALFTKMISRGIKGKNIGEPLLYYRTDYNQFIRRTSWDDTKAVIKVAHRNRKERYCSLWDFIKVVVKIRA</sequence>
<dbReference type="EMBL" id="WUQX01000001">
    <property type="protein sequence ID" value="MXP78715.1"/>
    <property type="molecule type" value="Genomic_DNA"/>
</dbReference>
<evidence type="ECO:0000313" key="5">
    <source>
        <dbReference type="EMBL" id="MXP78715.1"/>
    </source>
</evidence>
<name>A0A7X3SLR0_9FIRM</name>
<comment type="caution">
    <text evidence="5">The sequence shown here is derived from an EMBL/GenBank/DDBJ whole genome shotgun (WGS) entry which is preliminary data.</text>
</comment>
<keyword evidence="6" id="KW-1185">Reference proteome</keyword>
<feature type="domain" description="Glycosyltransferase 2-like" evidence="4">
    <location>
        <begin position="9"/>
        <end position="150"/>
    </location>
</feature>
<evidence type="ECO:0000256" key="1">
    <source>
        <dbReference type="ARBA" id="ARBA00006739"/>
    </source>
</evidence>
<protein>
    <submittedName>
        <fullName evidence="5">Glycosyltransferase</fullName>
    </submittedName>
</protein>
<keyword evidence="2" id="KW-0328">Glycosyltransferase</keyword>
<proteinExistence type="inferred from homology"/>
<reference evidence="5 6" key="1">
    <citation type="submission" date="2019-12" db="EMBL/GenBank/DDBJ databases">
        <title>Sporaefaciens musculi gen. nov., sp. nov., a novel bacterium isolated from the caecum of an obese mouse.</title>
        <authorList>
            <person name="Rasmussen T.S."/>
            <person name="Streidl T."/>
            <person name="Hitch T.C.A."/>
            <person name="Wortmann E."/>
            <person name="Deptula P."/>
            <person name="Hansen M."/>
            <person name="Nielsen D.S."/>
            <person name="Clavel T."/>
            <person name="Vogensen F.K."/>
        </authorList>
    </citation>
    <scope>NUCLEOTIDE SEQUENCE [LARGE SCALE GENOMIC DNA]</scope>
    <source>
        <strain evidence="5 6">WCA-9-b2</strain>
    </source>
</reference>
<dbReference type="SUPFAM" id="SSF53448">
    <property type="entry name" value="Nucleotide-diphospho-sugar transferases"/>
    <property type="match status" value="1"/>
</dbReference>
<evidence type="ECO:0000256" key="2">
    <source>
        <dbReference type="ARBA" id="ARBA00022676"/>
    </source>
</evidence>
<keyword evidence="3 5" id="KW-0808">Transferase</keyword>
<dbReference type="AlphaFoldDB" id="A0A7X3SLR0"/>
<dbReference type="Gene3D" id="3.90.550.10">
    <property type="entry name" value="Spore Coat Polysaccharide Biosynthesis Protein SpsA, Chain A"/>
    <property type="match status" value="1"/>
</dbReference>
<dbReference type="GO" id="GO:0016757">
    <property type="term" value="F:glycosyltransferase activity"/>
    <property type="evidence" value="ECO:0007669"/>
    <property type="project" value="UniProtKB-KW"/>
</dbReference>
<dbReference type="PANTHER" id="PTHR43685">
    <property type="entry name" value="GLYCOSYLTRANSFERASE"/>
    <property type="match status" value="1"/>
</dbReference>
<evidence type="ECO:0000313" key="6">
    <source>
        <dbReference type="Proteomes" id="UP000460412"/>
    </source>
</evidence>
<dbReference type="InterPro" id="IPR029044">
    <property type="entry name" value="Nucleotide-diphossugar_trans"/>
</dbReference>
<dbReference type="PANTHER" id="PTHR43685:SF5">
    <property type="entry name" value="GLYCOSYLTRANSFERASE EPSE-RELATED"/>
    <property type="match status" value="1"/>
</dbReference>